<reference evidence="1" key="2">
    <citation type="submission" date="2005-04" db="EMBL/GenBank/DDBJ databases">
        <authorList>
            <person name="Buell C.R."/>
            <person name="Wing R.A."/>
            <person name="McCombie W.A."/>
            <person name="Ouyang S."/>
        </authorList>
    </citation>
    <scope>NUCLEOTIDE SEQUENCE</scope>
</reference>
<gene>
    <name evidence="1" type="ordered locus">LOC_Os11g31030</name>
</gene>
<organism evidence="1">
    <name type="scientific">Oryza sativa subsp. japonica</name>
    <name type="common">Rice</name>
    <dbReference type="NCBI Taxonomy" id="39947"/>
    <lineage>
        <taxon>Eukaryota</taxon>
        <taxon>Viridiplantae</taxon>
        <taxon>Streptophyta</taxon>
        <taxon>Embryophyta</taxon>
        <taxon>Tracheophyta</taxon>
        <taxon>Spermatophyta</taxon>
        <taxon>Magnoliopsida</taxon>
        <taxon>Liliopsida</taxon>
        <taxon>Poales</taxon>
        <taxon>Poaceae</taxon>
        <taxon>BOP clade</taxon>
        <taxon>Oryzoideae</taxon>
        <taxon>Oryzeae</taxon>
        <taxon>Oryzinae</taxon>
        <taxon>Oryza</taxon>
        <taxon>Oryza sativa</taxon>
    </lineage>
</organism>
<sequence>MVHLYVIGGPNNFNLKNKSGNPTFTPTSKVQVQSPATKELGTMIRTLNPMDTDGSNSIDFHKFLGLIVC</sequence>
<protein>
    <recommendedName>
        <fullName evidence="2">EF-hand domain-containing protein</fullName>
    </recommendedName>
</protein>
<dbReference type="EMBL" id="DP000010">
    <property type="protein sequence ID" value="ABA93915.1"/>
    <property type="molecule type" value="Genomic_DNA"/>
</dbReference>
<reference evidence="1" key="1">
    <citation type="journal article" date="2005" name="BMC Biol.">
        <title>The sequence of rice chromosomes 11 and 12, rich in disease resistance genes and recent gene duplications.</title>
        <authorList>
            <consortium name="The rice chromosomes 11 and 12 sequencing consortia"/>
        </authorList>
    </citation>
    <scope>NUCLEOTIDE SEQUENCE [LARGE SCALE GENOMIC DNA]</scope>
</reference>
<dbReference type="AlphaFoldDB" id="Q2R3R5"/>
<name>Q2R3R5_ORYSJ</name>
<evidence type="ECO:0000313" key="1">
    <source>
        <dbReference type="EMBL" id="ABA93915.1"/>
    </source>
</evidence>
<proteinExistence type="predicted"/>
<reference evidence="1" key="3">
    <citation type="submission" date="2006-01" db="EMBL/GenBank/DDBJ databases">
        <authorList>
            <person name="Buell R."/>
        </authorList>
    </citation>
    <scope>NUCLEOTIDE SEQUENCE</scope>
</reference>
<evidence type="ECO:0008006" key="2">
    <source>
        <dbReference type="Google" id="ProtNLM"/>
    </source>
</evidence>
<accession>Q2R3R5</accession>